<sequence>MGNIIKINMYAEMKRKRNNKLNVTTIEKVILEYNNWIKNTNREDKIESYEKFLHTK</sequence>
<name>A0A1S8NVT6_CLOBE</name>
<reference evidence="1" key="1">
    <citation type="submission" date="2020-04" db="EMBL/GenBank/DDBJ databases">
        <authorList>
            <person name="Brown S."/>
        </authorList>
    </citation>
    <scope>NUCLEOTIDE SEQUENCE</scope>
    <source>
        <strain evidence="1">DJ015</strain>
    </source>
</reference>
<reference evidence="2" key="3">
    <citation type="submission" date="2020-11" db="EMBL/GenBank/DDBJ databases">
        <authorList>
            <person name="Thieme N."/>
            <person name="Liebl W."/>
            <person name="Zverlov V."/>
        </authorList>
    </citation>
    <scope>NUCLEOTIDE SEQUENCE</scope>
    <source>
        <strain evidence="2">NT08</strain>
    </source>
</reference>
<keyword evidence="4" id="KW-0255">Endonuclease</keyword>
<reference evidence="4" key="2">
    <citation type="submission" date="2020-06" db="EMBL/GenBank/DDBJ databases">
        <title>Genomic insights into acetone-butanol-ethanol (ABE) fermentation by sequencing solventogenic clostridia strains.</title>
        <authorList>
            <person name="Brown S."/>
        </authorList>
    </citation>
    <scope>NUCLEOTIDE SEQUENCE</scope>
    <source>
        <strain evidence="4">DJ123</strain>
        <strain evidence="3">DJ126</strain>
    </source>
</reference>
<dbReference type="EMBL" id="JABAGV010000099">
    <property type="protein sequence ID" value="MBC2477527.1"/>
    <property type="molecule type" value="Genomic_DNA"/>
</dbReference>
<gene>
    <name evidence="4" type="ORF">BCD95_002306</name>
    <name evidence="3" type="ORF">DFH45_003928</name>
    <name evidence="1" type="ORF">HGI39_23105</name>
    <name evidence="2" type="ORF">IS491_15070</name>
</gene>
<evidence type="ECO:0000313" key="4">
    <source>
        <dbReference type="EMBL" id="NSB14047.1"/>
    </source>
</evidence>
<reference evidence="1" key="4">
    <citation type="journal article" date="2022" name="Nat. Biotechnol.">
        <title>Carbon-negative production of acetone and isopropanol by gas fermentation at industrial pilot scale.</title>
        <authorList>
            <person name="Liew F.E."/>
            <person name="Nogle R."/>
            <person name="Abdalla T."/>
            <person name="Rasor B.J."/>
            <person name="Canter C."/>
            <person name="Jensen R.O."/>
            <person name="Wang L."/>
            <person name="Strutz J."/>
            <person name="Chirania P."/>
            <person name="De Tissera S."/>
            <person name="Mueller A.P."/>
            <person name="Ruan Z."/>
            <person name="Gao A."/>
            <person name="Tran L."/>
            <person name="Engle N.L."/>
            <person name="Bromley J.C."/>
            <person name="Daniell J."/>
            <person name="Conrado R."/>
            <person name="Tschaplinski T.J."/>
            <person name="Giannone R.J."/>
            <person name="Hettich R.L."/>
            <person name="Karim A.S."/>
            <person name="Simpson S.D."/>
            <person name="Brown S.D."/>
            <person name="Leang C."/>
            <person name="Jewett M.C."/>
            <person name="Kopke M."/>
        </authorList>
    </citation>
    <scope>NUCLEOTIDE SEQUENCE</scope>
    <source>
        <strain evidence="1">DJ015</strain>
    </source>
</reference>
<keyword evidence="4" id="KW-0378">Hydrolase</keyword>
<dbReference type="RefSeq" id="WP_017211073.1">
    <property type="nucleotide sequence ID" value="NZ_BKAK01000148.1"/>
</dbReference>
<protein>
    <submittedName>
        <fullName evidence="4">tRNA splicing endonuclease</fullName>
    </submittedName>
</protein>
<dbReference type="EMBL" id="JADOEF010000001">
    <property type="protein sequence ID" value="MBF7809964.1"/>
    <property type="molecule type" value="Genomic_DNA"/>
</dbReference>
<evidence type="ECO:0000313" key="1">
    <source>
        <dbReference type="EMBL" id="MBC2477527.1"/>
    </source>
</evidence>
<dbReference type="Proteomes" id="UP001194098">
    <property type="component" value="Unassembled WGS sequence"/>
</dbReference>
<accession>A0A1S8NVT6</accession>
<dbReference type="Proteomes" id="UP000821656">
    <property type="component" value="Unassembled WGS sequence"/>
</dbReference>
<evidence type="ECO:0000313" key="5">
    <source>
        <dbReference type="Proteomes" id="UP000822184"/>
    </source>
</evidence>
<dbReference type="EMBL" id="JABSXK010000001">
    <property type="protein sequence ID" value="NRV10965.1"/>
    <property type="molecule type" value="Genomic_DNA"/>
</dbReference>
<dbReference type="EMBL" id="JABTDW010000001">
    <property type="protein sequence ID" value="NSB14047.1"/>
    <property type="molecule type" value="Genomic_DNA"/>
</dbReference>
<dbReference type="GO" id="GO:0004519">
    <property type="term" value="F:endonuclease activity"/>
    <property type="evidence" value="ECO:0007669"/>
    <property type="project" value="UniProtKB-KW"/>
</dbReference>
<dbReference type="Proteomes" id="UP000822184">
    <property type="component" value="Unassembled WGS sequence"/>
</dbReference>
<evidence type="ECO:0000313" key="2">
    <source>
        <dbReference type="EMBL" id="MBF7809964.1"/>
    </source>
</evidence>
<evidence type="ECO:0000313" key="3">
    <source>
        <dbReference type="EMBL" id="NRV10965.1"/>
    </source>
</evidence>
<comment type="caution">
    <text evidence="4">The sequence shown here is derived from an EMBL/GenBank/DDBJ whole genome shotgun (WGS) entry which is preliminary data.</text>
</comment>
<dbReference type="AlphaFoldDB" id="A0A1S8NVT6"/>
<dbReference type="GeneID" id="66346207"/>
<dbReference type="Proteomes" id="UP000631418">
    <property type="component" value="Unassembled WGS sequence"/>
</dbReference>
<organism evidence="4 5">
    <name type="scientific">Clostridium beijerinckii</name>
    <name type="common">Clostridium MP</name>
    <dbReference type="NCBI Taxonomy" id="1520"/>
    <lineage>
        <taxon>Bacteria</taxon>
        <taxon>Bacillati</taxon>
        <taxon>Bacillota</taxon>
        <taxon>Clostridia</taxon>
        <taxon>Eubacteriales</taxon>
        <taxon>Clostridiaceae</taxon>
        <taxon>Clostridium</taxon>
    </lineage>
</organism>
<keyword evidence="4" id="KW-0540">Nuclease</keyword>
<proteinExistence type="predicted"/>